<protein>
    <submittedName>
        <fullName evidence="1">Uncharacterized protein</fullName>
    </submittedName>
</protein>
<dbReference type="AlphaFoldDB" id="A0A9P5XR03"/>
<dbReference type="Proteomes" id="UP000807353">
    <property type="component" value="Unassembled WGS sequence"/>
</dbReference>
<evidence type="ECO:0000313" key="1">
    <source>
        <dbReference type="EMBL" id="KAF9455958.1"/>
    </source>
</evidence>
<keyword evidence="2" id="KW-1185">Reference proteome</keyword>
<sequence length="74" mass="7992">MSDSCCRIQETPARGLAVPVRMLFDMQPAPVTPHFLSCQRVIAGIVGLFQFCSCLADIVDSAGVGRMWLCGNCT</sequence>
<gene>
    <name evidence="1" type="ORF">BDZ94DRAFT_483580</name>
</gene>
<proteinExistence type="predicted"/>
<comment type="caution">
    <text evidence="1">The sequence shown here is derived from an EMBL/GenBank/DDBJ whole genome shotgun (WGS) entry which is preliminary data.</text>
</comment>
<reference evidence="1" key="1">
    <citation type="submission" date="2020-11" db="EMBL/GenBank/DDBJ databases">
        <authorList>
            <consortium name="DOE Joint Genome Institute"/>
            <person name="Ahrendt S."/>
            <person name="Riley R."/>
            <person name="Andreopoulos W."/>
            <person name="Labutti K."/>
            <person name="Pangilinan J."/>
            <person name="Ruiz-Duenas F.J."/>
            <person name="Barrasa J.M."/>
            <person name="Sanchez-Garcia M."/>
            <person name="Camarero S."/>
            <person name="Miyauchi S."/>
            <person name="Serrano A."/>
            <person name="Linde D."/>
            <person name="Babiker R."/>
            <person name="Drula E."/>
            <person name="Ayuso-Fernandez I."/>
            <person name="Pacheco R."/>
            <person name="Padilla G."/>
            <person name="Ferreira P."/>
            <person name="Barriuso J."/>
            <person name="Kellner H."/>
            <person name="Castanera R."/>
            <person name="Alfaro M."/>
            <person name="Ramirez L."/>
            <person name="Pisabarro A.G."/>
            <person name="Kuo A."/>
            <person name="Tritt A."/>
            <person name="Lipzen A."/>
            <person name="He G."/>
            <person name="Yan M."/>
            <person name="Ng V."/>
            <person name="Cullen D."/>
            <person name="Martin F."/>
            <person name="Rosso M.-N."/>
            <person name="Henrissat B."/>
            <person name="Hibbett D."/>
            <person name="Martinez A.T."/>
            <person name="Grigoriev I.V."/>
        </authorList>
    </citation>
    <scope>NUCLEOTIDE SEQUENCE</scope>
    <source>
        <strain evidence="1">CBS 247.69</strain>
    </source>
</reference>
<accession>A0A9P5XR03</accession>
<name>A0A9P5XR03_9AGAR</name>
<organism evidence="1 2">
    <name type="scientific">Collybia nuda</name>
    <dbReference type="NCBI Taxonomy" id="64659"/>
    <lineage>
        <taxon>Eukaryota</taxon>
        <taxon>Fungi</taxon>
        <taxon>Dikarya</taxon>
        <taxon>Basidiomycota</taxon>
        <taxon>Agaricomycotina</taxon>
        <taxon>Agaricomycetes</taxon>
        <taxon>Agaricomycetidae</taxon>
        <taxon>Agaricales</taxon>
        <taxon>Tricholomatineae</taxon>
        <taxon>Clitocybaceae</taxon>
        <taxon>Collybia</taxon>
    </lineage>
</organism>
<dbReference type="EMBL" id="MU150485">
    <property type="protein sequence ID" value="KAF9455958.1"/>
    <property type="molecule type" value="Genomic_DNA"/>
</dbReference>
<evidence type="ECO:0000313" key="2">
    <source>
        <dbReference type="Proteomes" id="UP000807353"/>
    </source>
</evidence>